<evidence type="ECO:0000313" key="2">
    <source>
        <dbReference type="Proteomes" id="UP000287651"/>
    </source>
</evidence>
<gene>
    <name evidence="1" type="ORF">B296_00014602</name>
</gene>
<dbReference type="EMBL" id="AMZH03000667">
    <property type="protein sequence ID" value="RRT82562.1"/>
    <property type="molecule type" value="Genomic_DNA"/>
</dbReference>
<accession>A0A427B267</accession>
<evidence type="ECO:0000313" key="1">
    <source>
        <dbReference type="EMBL" id="RRT82562.1"/>
    </source>
</evidence>
<organism evidence="1 2">
    <name type="scientific">Ensete ventricosum</name>
    <name type="common">Abyssinian banana</name>
    <name type="synonym">Musa ensete</name>
    <dbReference type="NCBI Taxonomy" id="4639"/>
    <lineage>
        <taxon>Eukaryota</taxon>
        <taxon>Viridiplantae</taxon>
        <taxon>Streptophyta</taxon>
        <taxon>Embryophyta</taxon>
        <taxon>Tracheophyta</taxon>
        <taxon>Spermatophyta</taxon>
        <taxon>Magnoliopsida</taxon>
        <taxon>Liliopsida</taxon>
        <taxon>Zingiberales</taxon>
        <taxon>Musaceae</taxon>
        <taxon>Ensete</taxon>
    </lineage>
</organism>
<name>A0A427B267_ENSVE</name>
<reference evidence="1 2" key="1">
    <citation type="journal article" date="2014" name="Agronomy (Basel)">
        <title>A Draft Genome Sequence for Ensete ventricosum, the Drought-Tolerant Tree Against Hunger.</title>
        <authorList>
            <person name="Harrison J."/>
            <person name="Moore K.A."/>
            <person name="Paszkiewicz K."/>
            <person name="Jones T."/>
            <person name="Grant M."/>
            <person name="Ambacheew D."/>
            <person name="Muzemil S."/>
            <person name="Studholme D.J."/>
        </authorList>
    </citation>
    <scope>NUCLEOTIDE SEQUENCE [LARGE SCALE GENOMIC DNA]</scope>
</reference>
<comment type="caution">
    <text evidence="1">The sequence shown here is derived from an EMBL/GenBank/DDBJ whole genome shotgun (WGS) entry which is preliminary data.</text>
</comment>
<dbReference type="Proteomes" id="UP000287651">
    <property type="component" value="Unassembled WGS sequence"/>
</dbReference>
<dbReference type="AlphaFoldDB" id="A0A427B267"/>
<protein>
    <submittedName>
        <fullName evidence="1">Uncharacterized protein</fullName>
    </submittedName>
</protein>
<sequence>MHEAQCGQRSTGGGTAVRLPAMPITSESAVTIRPFFLRKCTPVGMERVAARLCRLSHRKVKLGPAFSHWSPESASPTVSNQRKHHGLLRPIRGDDATFAPLQGPLKLSPRPSRLSSDAEEKEVITVELLLPPAPRHPLPSGSVADCFPAVSNASSFTKHRNASGGGGAHEICKGKNPGPWMSRCGRSSRKDRAVYVLIFVLSWMLDF</sequence>
<proteinExistence type="predicted"/>